<evidence type="ECO:0000313" key="2">
    <source>
        <dbReference type="EMBL" id="SPM28615.1"/>
    </source>
</evidence>
<dbReference type="RefSeq" id="WP_077099392.1">
    <property type="nucleotide sequence ID" value="NZ_LT717700.1"/>
</dbReference>
<feature type="compositionally biased region" description="Acidic residues" evidence="1">
    <location>
        <begin position="229"/>
        <end position="254"/>
    </location>
</feature>
<evidence type="ECO:0008006" key="4">
    <source>
        <dbReference type="Google" id="ProtNLM"/>
    </source>
</evidence>
<evidence type="ECO:0000313" key="3">
    <source>
        <dbReference type="Proteomes" id="UP000241595"/>
    </source>
</evidence>
<dbReference type="EMBL" id="FTRV01000011">
    <property type="protein sequence ID" value="SPM28615.1"/>
    <property type="molecule type" value="Genomic_DNA"/>
</dbReference>
<gene>
    <name evidence="2" type="ORF">MTAB308_2102</name>
</gene>
<feature type="compositionally biased region" description="Acidic residues" evidence="1">
    <location>
        <begin position="195"/>
        <end position="216"/>
    </location>
</feature>
<proteinExistence type="predicted"/>
<dbReference type="STRING" id="1841859.GCA_900157385_02098"/>
<dbReference type="OrthoDB" id="3350465at2"/>
<organism evidence="2 3">
    <name type="scientific">Mycobacterium terramassiliense</name>
    <dbReference type="NCBI Taxonomy" id="1841859"/>
    <lineage>
        <taxon>Bacteria</taxon>
        <taxon>Bacillati</taxon>
        <taxon>Actinomycetota</taxon>
        <taxon>Actinomycetes</taxon>
        <taxon>Mycobacteriales</taxon>
        <taxon>Mycobacteriaceae</taxon>
        <taxon>Mycobacterium</taxon>
    </lineage>
</organism>
<protein>
    <recommendedName>
        <fullName evidence="4">Primosomal protein</fullName>
    </recommendedName>
</protein>
<dbReference type="AlphaFoldDB" id="A0A2U3NAT8"/>
<evidence type="ECO:0000256" key="1">
    <source>
        <dbReference type="SAM" id="MobiDB-lite"/>
    </source>
</evidence>
<name>A0A2U3NAT8_9MYCO</name>
<accession>A0A2U3NAT8</accession>
<keyword evidence="3" id="KW-1185">Reference proteome</keyword>
<feature type="compositionally biased region" description="Low complexity" evidence="1">
    <location>
        <begin position="217"/>
        <end position="228"/>
    </location>
</feature>
<feature type="region of interest" description="Disordered" evidence="1">
    <location>
        <begin position="193"/>
        <end position="257"/>
    </location>
</feature>
<sequence length="448" mass="48524">MAADLVPIRLSLSEGDRYTVWAPRWRDAGDEWEAFLGKDEDLYAFETVADLVAFVRTNTDNDLVDHPAWQELTSAHARTFEPAADRQFDLVAVEELVAEKPTEESVTALAGTLAIVSSIGSVCELPAVAKFFNGNPTLGTVAGGIDTFAGKAGQKRWNSIAEVIAGGWDDVLGAIDEIVSAPDVDVEYAAKAAEELAEEPEEPEIEEDTEEGDEATVDAANVDAAAESAAEDDSGADEEPADEDDEDDGEEDEQDRAAGDTVVLGGAEDFWVQVGIDPIRIITSAGTFYTLRCYLDDRPIFLGRNGRISVFTSERALARYLADEHDHDLSDLSTYDDIRTAATDGSLSVDITDDNVYVLSGLADDFGDGPDAVDRDQLDLAVELLRDIGDYSEDPAVEKALDTGRPLGRLVASVLEPETVTKPGPPYAAAVREWEKLEQFVEGRLRRE</sequence>
<reference evidence="2 3" key="1">
    <citation type="submission" date="2017-01" db="EMBL/GenBank/DDBJ databases">
        <authorList>
            <consortium name="Urmite Genomes"/>
        </authorList>
    </citation>
    <scope>NUCLEOTIDE SEQUENCE [LARGE SCALE GENOMIC DNA]</scope>
    <source>
        <strain evidence="2 3">AB308</strain>
    </source>
</reference>
<dbReference type="Proteomes" id="UP000241595">
    <property type="component" value="Unassembled WGS sequence"/>
</dbReference>